<comment type="caution">
    <text evidence="12">The sequence shown here is derived from an EMBL/GenBank/DDBJ whole genome shotgun (WGS) entry which is preliminary data.</text>
</comment>
<gene>
    <name evidence="12" type="ORF">HZH68_016094</name>
</gene>
<dbReference type="PANTHER" id="PTHR15237:SF0">
    <property type="entry name" value="CELL CYCLE CHECKPOINT CONTROL PROTEIN"/>
    <property type="match status" value="1"/>
</dbReference>
<evidence type="ECO:0000256" key="5">
    <source>
        <dbReference type="ARBA" id="ARBA00022763"/>
    </source>
</evidence>
<comment type="subcellular location">
    <subcellularLocation>
        <location evidence="1">Nucleus</location>
    </subcellularLocation>
</comment>
<organism evidence="12 13">
    <name type="scientific">Vespula germanica</name>
    <name type="common">German yellow jacket</name>
    <name type="synonym">Paravespula germanica</name>
    <dbReference type="NCBI Taxonomy" id="30212"/>
    <lineage>
        <taxon>Eukaryota</taxon>
        <taxon>Metazoa</taxon>
        <taxon>Ecdysozoa</taxon>
        <taxon>Arthropoda</taxon>
        <taxon>Hexapoda</taxon>
        <taxon>Insecta</taxon>
        <taxon>Pterygota</taxon>
        <taxon>Neoptera</taxon>
        <taxon>Endopterygota</taxon>
        <taxon>Hymenoptera</taxon>
        <taxon>Apocrita</taxon>
        <taxon>Aculeata</taxon>
        <taxon>Vespoidea</taxon>
        <taxon>Vespidae</taxon>
        <taxon>Vespinae</taxon>
        <taxon>Vespula</taxon>
    </lineage>
</organism>
<name>A0A834J3V0_VESGE</name>
<protein>
    <recommendedName>
        <fullName evidence="10">Cell cycle checkpoint control protein</fullName>
    </recommendedName>
</protein>
<dbReference type="PANTHER" id="PTHR15237">
    <property type="entry name" value="DNA REPAIR PROTEIN RAD9"/>
    <property type="match status" value="1"/>
</dbReference>
<dbReference type="Gene3D" id="3.70.10.10">
    <property type="match status" value="1"/>
</dbReference>
<sequence>MKCVIPGANVKIVAKAIHALAKIGDEMYVQPQPNSLSFRAVNMANSAYADFTFFENYFSYYIFDDLEEEDSLKCKISMRSAMTVFKTSNMIDKQVETCHIELKPNADFLFITLKYNNSIIKKHILPIIDCEKLQAAYIKDDATNQLCSQSNILGDAIQNFQQNLIEITFEILPQKVLLRNYIDDTSNIANVTRTQLVLGRGEFDRYSVNTETTITFCMKELRAILNFAEFVKLPISIYLESAGRPAVFVLKNTTFEANLVLSTLNSDVDSQSETTITSKAAKYVRKRATVKRSTKRSSKSLNTSNDTSFSNTTITSKQKEPSHVKIGKEVRNNDTHISSKEYNQNEILIDANTSTTDDIFSKPSVSNNEKKLVCNVFSNILKRKSSEGCTKDLDNAAGEKDNDNLENTVPKSPSPPSKKARFIFRKCFQATFDPRMLPGHDIILAEDSDENSE</sequence>
<evidence type="ECO:0000256" key="2">
    <source>
        <dbReference type="ARBA" id="ARBA00008494"/>
    </source>
</evidence>
<evidence type="ECO:0000313" key="13">
    <source>
        <dbReference type="Proteomes" id="UP000617340"/>
    </source>
</evidence>
<keyword evidence="7" id="KW-0269">Exonuclease</keyword>
<comment type="function">
    <text evidence="9">Component of the 9-1-1 cell-cycle checkpoint response complex that plays a major role in DNA repair. The 9-1-1 complex is recruited to DNA lesion upon damage by the RAD17-replication factor C (RFC) clamp loader complex. Acts then as a sliding clamp platform on DNA for several proteins involved in long-patch base excision repair (LP-BER). The 9-1-1 complex stimulates DNA polymerase beta (POLB) activity by increasing its affinity for the 3'-OH end of the primer-template and stabilizes POLB to those sites where LP-BER proceeds; endonuclease FEN1 cleavage activity on substrates with double, nick, or gap flaps of distinct sequences and lengths; and DNA ligase I (LIG1) on long-patch base excision repair substrates. The 9-1-1 complex is necessary for the recruitment of RHNO1 to sites of double-stranded breaks (DSB) occurring during the S phase. RAD9A possesses 3'-&gt;5' double stranded DNA exonuclease activity.</text>
</comment>
<proteinExistence type="inferred from homology"/>
<feature type="region of interest" description="Disordered" evidence="11">
    <location>
        <begin position="288"/>
        <end position="339"/>
    </location>
</feature>
<evidence type="ECO:0000256" key="4">
    <source>
        <dbReference type="ARBA" id="ARBA00022722"/>
    </source>
</evidence>
<keyword evidence="3" id="KW-0597">Phosphoprotein</keyword>
<dbReference type="GO" id="GO:0071479">
    <property type="term" value="P:cellular response to ionizing radiation"/>
    <property type="evidence" value="ECO:0007669"/>
    <property type="project" value="TreeGrafter"/>
</dbReference>
<dbReference type="GO" id="GO:0006281">
    <property type="term" value="P:DNA repair"/>
    <property type="evidence" value="ECO:0007669"/>
    <property type="project" value="UniProtKB-UniRule"/>
</dbReference>
<evidence type="ECO:0000256" key="7">
    <source>
        <dbReference type="ARBA" id="ARBA00022839"/>
    </source>
</evidence>
<dbReference type="InterPro" id="IPR026584">
    <property type="entry name" value="Rad9"/>
</dbReference>
<feature type="region of interest" description="Disordered" evidence="11">
    <location>
        <begin position="393"/>
        <end position="418"/>
    </location>
</feature>
<keyword evidence="5" id="KW-0227">DNA damage</keyword>
<accession>A0A834J3V0</accession>
<dbReference type="SUPFAM" id="SSF55979">
    <property type="entry name" value="DNA clamp"/>
    <property type="match status" value="1"/>
</dbReference>
<dbReference type="AlphaFoldDB" id="A0A834J3V0"/>
<dbReference type="InterPro" id="IPR046938">
    <property type="entry name" value="DNA_clamp_sf"/>
</dbReference>
<dbReference type="GO" id="GO:0031573">
    <property type="term" value="P:mitotic intra-S DNA damage checkpoint signaling"/>
    <property type="evidence" value="ECO:0007669"/>
    <property type="project" value="TreeGrafter"/>
</dbReference>
<dbReference type="GO" id="GO:0004527">
    <property type="term" value="F:exonuclease activity"/>
    <property type="evidence" value="ECO:0007669"/>
    <property type="project" value="UniProtKB-KW"/>
</dbReference>
<feature type="compositionally biased region" description="Basic and acidic residues" evidence="11">
    <location>
        <begin position="317"/>
        <end position="339"/>
    </location>
</feature>
<evidence type="ECO:0000256" key="3">
    <source>
        <dbReference type="ARBA" id="ARBA00022553"/>
    </source>
</evidence>
<dbReference type="GO" id="GO:0000076">
    <property type="term" value="P:DNA replication checkpoint signaling"/>
    <property type="evidence" value="ECO:0007669"/>
    <property type="project" value="TreeGrafter"/>
</dbReference>
<dbReference type="Proteomes" id="UP000617340">
    <property type="component" value="Unassembled WGS sequence"/>
</dbReference>
<dbReference type="GO" id="GO:0030896">
    <property type="term" value="C:checkpoint clamp complex"/>
    <property type="evidence" value="ECO:0007669"/>
    <property type="project" value="UniProtKB-UniRule"/>
</dbReference>
<feature type="compositionally biased region" description="Basic and acidic residues" evidence="11">
    <location>
        <begin position="393"/>
        <end position="403"/>
    </location>
</feature>
<dbReference type="Pfam" id="PF04139">
    <property type="entry name" value="Rad9"/>
    <property type="match status" value="1"/>
</dbReference>
<dbReference type="PIRSF" id="PIRSF009303">
    <property type="entry name" value="Cell_cycle_RAD9"/>
    <property type="match status" value="1"/>
</dbReference>
<evidence type="ECO:0000256" key="6">
    <source>
        <dbReference type="ARBA" id="ARBA00022801"/>
    </source>
</evidence>
<feature type="compositionally biased region" description="Low complexity" evidence="11">
    <location>
        <begin position="299"/>
        <end position="316"/>
    </location>
</feature>
<evidence type="ECO:0000256" key="9">
    <source>
        <dbReference type="ARBA" id="ARBA00059283"/>
    </source>
</evidence>
<keyword evidence="6" id="KW-0378">Hydrolase</keyword>
<comment type="similarity">
    <text evidence="2 10">Belongs to the rad9 family.</text>
</comment>
<evidence type="ECO:0000256" key="1">
    <source>
        <dbReference type="ARBA" id="ARBA00004123"/>
    </source>
</evidence>
<dbReference type="InterPro" id="IPR007268">
    <property type="entry name" value="Rad9/Ddc1"/>
</dbReference>
<dbReference type="FunFam" id="3.70.10.10:FF:000005">
    <property type="entry name" value="Cell cycle checkpoint control protein"/>
    <property type="match status" value="1"/>
</dbReference>
<feature type="compositionally biased region" description="Basic residues" evidence="11">
    <location>
        <begin position="288"/>
        <end position="298"/>
    </location>
</feature>
<evidence type="ECO:0000256" key="8">
    <source>
        <dbReference type="ARBA" id="ARBA00023242"/>
    </source>
</evidence>
<evidence type="ECO:0000256" key="10">
    <source>
        <dbReference type="PIRNR" id="PIRNR009303"/>
    </source>
</evidence>
<reference evidence="12" key="1">
    <citation type="journal article" date="2020" name="G3 (Bethesda)">
        <title>High-Quality Assemblies for Three Invasive Social Wasps from the &lt;i&gt;Vespula&lt;/i&gt; Genus.</title>
        <authorList>
            <person name="Harrop T.W.R."/>
            <person name="Guhlin J."/>
            <person name="McLaughlin G.M."/>
            <person name="Permina E."/>
            <person name="Stockwell P."/>
            <person name="Gilligan J."/>
            <person name="Le Lec M.F."/>
            <person name="Gruber M.A.M."/>
            <person name="Quinn O."/>
            <person name="Lovegrove M."/>
            <person name="Duncan E.J."/>
            <person name="Remnant E.J."/>
            <person name="Van Eeckhoven J."/>
            <person name="Graham B."/>
            <person name="Knapp R.A."/>
            <person name="Langford K.W."/>
            <person name="Kronenberg Z."/>
            <person name="Press M.O."/>
            <person name="Eacker S.M."/>
            <person name="Wilson-Rankin E.E."/>
            <person name="Purcell J."/>
            <person name="Lester P.J."/>
            <person name="Dearden P.K."/>
        </authorList>
    </citation>
    <scope>NUCLEOTIDE SEQUENCE</scope>
    <source>
        <strain evidence="12">Linc-1</strain>
    </source>
</reference>
<keyword evidence="13" id="KW-1185">Reference proteome</keyword>
<evidence type="ECO:0000313" key="12">
    <source>
        <dbReference type="EMBL" id="KAF7381219.1"/>
    </source>
</evidence>
<keyword evidence="4" id="KW-0540">Nuclease</keyword>
<evidence type="ECO:0000256" key="11">
    <source>
        <dbReference type="SAM" id="MobiDB-lite"/>
    </source>
</evidence>
<dbReference type="EMBL" id="JACSDZ010000022">
    <property type="protein sequence ID" value="KAF7381219.1"/>
    <property type="molecule type" value="Genomic_DNA"/>
</dbReference>
<keyword evidence="8" id="KW-0539">Nucleus</keyword>